<dbReference type="GO" id="GO:0009401">
    <property type="term" value="P:phosphoenolpyruvate-dependent sugar phosphotransferase system"/>
    <property type="evidence" value="ECO:0007669"/>
    <property type="project" value="InterPro"/>
</dbReference>
<accession>A0A4Z0GPW3</accession>
<dbReference type="InterPro" id="IPR003501">
    <property type="entry name" value="PTS_EIIB_2/3"/>
</dbReference>
<protein>
    <submittedName>
        <fullName evidence="3">PTS galactitol transporter subunit IIB</fullName>
    </submittedName>
</protein>
<dbReference type="InterPro" id="IPR036095">
    <property type="entry name" value="PTS_EIIB-like_sf"/>
</dbReference>
<dbReference type="Proteomes" id="UP000298347">
    <property type="component" value="Unassembled WGS sequence"/>
</dbReference>
<dbReference type="SUPFAM" id="SSF52794">
    <property type="entry name" value="PTS system IIB component-like"/>
    <property type="match status" value="1"/>
</dbReference>
<dbReference type="InterPro" id="IPR013011">
    <property type="entry name" value="PTS_EIIB_2"/>
</dbReference>
<reference evidence="3 4" key="1">
    <citation type="journal article" date="2015" name="Int. J. Syst. Evol. Microbiol.">
        <title>Sporolactobacillus shoreae sp. nov. and Sporolactobacillus spathodeae sp. nov., two spore-forming lactic acid bacteria isolated from tree barks in Thailand.</title>
        <authorList>
            <person name="Thamacharoensuk T."/>
            <person name="Kitahara M."/>
            <person name="Ohkuma M."/>
            <person name="Thongchul N."/>
            <person name="Tanasupawat S."/>
        </authorList>
    </citation>
    <scope>NUCLEOTIDE SEQUENCE [LARGE SCALE GENOMIC DNA]</scope>
    <source>
        <strain evidence="3 4">BK92</strain>
    </source>
</reference>
<dbReference type="AlphaFoldDB" id="A0A4Z0GPW3"/>
<dbReference type="EMBL" id="SRJD01000007">
    <property type="protein sequence ID" value="TGA98439.1"/>
    <property type="molecule type" value="Genomic_DNA"/>
</dbReference>
<sequence length="99" mass="10567">MAKIIVACGSGVATSQTVASKINKLLSEKKIKSTVEAVDIKSLDKFIKGADVYVSIVRTNKSFQIPVINGIAFLTGMGQDKEFEKLVNAIKEADAHKAG</sequence>
<organism evidence="3 4">
    <name type="scientific">Sporolactobacillus shoreae</name>
    <dbReference type="NCBI Taxonomy" id="1465501"/>
    <lineage>
        <taxon>Bacteria</taxon>
        <taxon>Bacillati</taxon>
        <taxon>Bacillota</taxon>
        <taxon>Bacilli</taxon>
        <taxon>Bacillales</taxon>
        <taxon>Sporolactobacillaceae</taxon>
        <taxon>Sporolactobacillus</taxon>
    </lineage>
</organism>
<comment type="caution">
    <text evidence="3">The sequence shown here is derived from an EMBL/GenBank/DDBJ whole genome shotgun (WGS) entry which is preliminary data.</text>
</comment>
<dbReference type="OrthoDB" id="6505030at2"/>
<dbReference type="PROSITE" id="PS51099">
    <property type="entry name" value="PTS_EIIB_TYPE_2"/>
    <property type="match status" value="1"/>
</dbReference>
<keyword evidence="4" id="KW-1185">Reference proteome</keyword>
<keyword evidence="1" id="KW-0808">Transferase</keyword>
<dbReference type="GO" id="GO:0008982">
    <property type="term" value="F:protein-N(PI)-phosphohistidine-sugar phosphotransferase activity"/>
    <property type="evidence" value="ECO:0007669"/>
    <property type="project" value="InterPro"/>
</dbReference>
<name>A0A4Z0GPW3_9BACL</name>
<dbReference type="Pfam" id="PF02302">
    <property type="entry name" value="PTS_IIB"/>
    <property type="match status" value="1"/>
</dbReference>
<evidence type="ECO:0000313" key="4">
    <source>
        <dbReference type="Proteomes" id="UP000298347"/>
    </source>
</evidence>
<evidence type="ECO:0000256" key="1">
    <source>
        <dbReference type="ARBA" id="ARBA00022679"/>
    </source>
</evidence>
<feature type="domain" description="PTS EIIB type-2" evidence="2">
    <location>
        <begin position="1"/>
        <end position="95"/>
    </location>
</feature>
<evidence type="ECO:0000259" key="2">
    <source>
        <dbReference type="PROSITE" id="PS51099"/>
    </source>
</evidence>
<dbReference type="RefSeq" id="WP_135348250.1">
    <property type="nucleotide sequence ID" value="NZ_SRJD01000007.1"/>
</dbReference>
<evidence type="ECO:0000313" key="3">
    <source>
        <dbReference type="EMBL" id="TGA98439.1"/>
    </source>
</evidence>
<proteinExistence type="predicted"/>
<dbReference type="Gene3D" id="3.40.50.2300">
    <property type="match status" value="1"/>
</dbReference>
<gene>
    <name evidence="3" type="ORF">E4665_07890</name>
</gene>
<dbReference type="CDD" id="cd05566">
    <property type="entry name" value="PTS_IIB_galactitol"/>
    <property type="match status" value="1"/>
</dbReference>